<sequence length="274" mass="31539">MVLLDNNFSSIIVAIENGRLVYDNLKKVILYLIPAGSWSELIPILSNFLLGIPLPLSAFLMIYICVLTDMFPSIAIMFETPESDLLKRPPRRPDQDRLVNFKLLRHAYLFTGLMETLISHCMFFYYLQEYGNIKVKDILLAFNNWSPEHLGKTQQELDDLHYTAQCVTFVTLVMLQAFGNLLATRTRRLSVLQHPPWAEPSRNLWLYGAQCCSVGLALLAIYLPAFNNIFNTRHVPVQFWFIPIGGALFILAADETRKYYCRKFPLGLISRLAW</sequence>
<feature type="domain" description="Cation-transporting P-type ATPase C-terminal" evidence="4">
    <location>
        <begin position="53"/>
        <end position="259"/>
    </location>
</feature>
<dbReference type="PANTHER" id="PTHR43294:SF21">
    <property type="entry name" value="CATION TRANSPORTING ATPASE"/>
    <property type="match status" value="1"/>
</dbReference>
<keyword evidence="3" id="KW-0472">Membrane</keyword>
<evidence type="ECO:0000256" key="1">
    <source>
        <dbReference type="ARBA" id="ARBA00004651"/>
    </source>
</evidence>
<dbReference type="EMBL" id="JASJQH010008764">
    <property type="protein sequence ID" value="KAK9686836.1"/>
    <property type="molecule type" value="Genomic_DNA"/>
</dbReference>
<dbReference type="Gene3D" id="1.20.1110.10">
    <property type="entry name" value="Calcium-transporting ATPase, transmembrane domain"/>
    <property type="match status" value="1"/>
</dbReference>
<dbReference type="SUPFAM" id="SSF81665">
    <property type="entry name" value="Calcium ATPase, transmembrane domain M"/>
    <property type="match status" value="1"/>
</dbReference>
<keyword evidence="3" id="KW-1133">Transmembrane helix</keyword>
<feature type="transmembrane region" description="Helical" evidence="3">
    <location>
        <begin position="204"/>
        <end position="225"/>
    </location>
</feature>
<accession>A0ABR2VNP5</accession>
<comment type="subcellular location">
    <subcellularLocation>
        <location evidence="1">Cell membrane</location>
        <topology evidence="1">Multi-pass membrane protein</topology>
    </subcellularLocation>
</comment>
<feature type="transmembrane region" description="Helical" evidence="3">
    <location>
        <begin position="162"/>
        <end position="183"/>
    </location>
</feature>
<organism evidence="5 6">
    <name type="scientific">Basidiobolus ranarum</name>
    <dbReference type="NCBI Taxonomy" id="34480"/>
    <lineage>
        <taxon>Eukaryota</taxon>
        <taxon>Fungi</taxon>
        <taxon>Fungi incertae sedis</taxon>
        <taxon>Zoopagomycota</taxon>
        <taxon>Entomophthoromycotina</taxon>
        <taxon>Basidiobolomycetes</taxon>
        <taxon>Basidiobolales</taxon>
        <taxon>Basidiobolaceae</taxon>
        <taxon>Basidiobolus</taxon>
    </lineage>
</organism>
<feature type="transmembrane region" description="Helical" evidence="3">
    <location>
        <begin position="56"/>
        <end position="78"/>
    </location>
</feature>
<dbReference type="InterPro" id="IPR006068">
    <property type="entry name" value="ATPase_P-typ_cation-transptr_C"/>
</dbReference>
<evidence type="ECO:0000313" key="6">
    <source>
        <dbReference type="Proteomes" id="UP001479436"/>
    </source>
</evidence>
<evidence type="ECO:0000259" key="4">
    <source>
        <dbReference type="Pfam" id="PF00689"/>
    </source>
</evidence>
<gene>
    <name evidence="5" type="ORF">K7432_015011</name>
</gene>
<keyword evidence="3" id="KW-0812">Transmembrane</keyword>
<reference evidence="5 6" key="1">
    <citation type="submission" date="2023-04" db="EMBL/GenBank/DDBJ databases">
        <title>Genome of Basidiobolus ranarum AG-B5.</title>
        <authorList>
            <person name="Stajich J.E."/>
            <person name="Carter-House D."/>
            <person name="Gryganskyi A."/>
        </authorList>
    </citation>
    <scope>NUCLEOTIDE SEQUENCE [LARGE SCALE GENOMIC DNA]</scope>
    <source>
        <strain evidence="5 6">AG-B5</strain>
    </source>
</reference>
<dbReference type="PANTHER" id="PTHR43294">
    <property type="entry name" value="SODIUM/POTASSIUM-TRANSPORTING ATPASE SUBUNIT ALPHA"/>
    <property type="match status" value="1"/>
</dbReference>
<keyword evidence="2" id="KW-1003">Cell membrane</keyword>
<feature type="transmembrane region" description="Helical" evidence="3">
    <location>
        <begin position="237"/>
        <end position="253"/>
    </location>
</feature>
<evidence type="ECO:0000313" key="5">
    <source>
        <dbReference type="EMBL" id="KAK9686836.1"/>
    </source>
</evidence>
<name>A0ABR2VNP5_9FUNG</name>
<evidence type="ECO:0000256" key="2">
    <source>
        <dbReference type="ARBA" id="ARBA00022475"/>
    </source>
</evidence>
<comment type="caution">
    <text evidence="5">The sequence shown here is derived from an EMBL/GenBank/DDBJ whole genome shotgun (WGS) entry which is preliminary data.</text>
</comment>
<feature type="transmembrane region" description="Helical" evidence="3">
    <location>
        <begin position="107"/>
        <end position="127"/>
    </location>
</feature>
<proteinExistence type="predicted"/>
<dbReference type="Pfam" id="PF00689">
    <property type="entry name" value="Cation_ATPase_C"/>
    <property type="match status" value="1"/>
</dbReference>
<dbReference type="Proteomes" id="UP001479436">
    <property type="component" value="Unassembled WGS sequence"/>
</dbReference>
<dbReference type="InterPro" id="IPR023298">
    <property type="entry name" value="ATPase_P-typ_TM_dom_sf"/>
</dbReference>
<dbReference type="InterPro" id="IPR050510">
    <property type="entry name" value="Cation_transp_ATPase_P-type"/>
</dbReference>
<keyword evidence="6" id="KW-1185">Reference proteome</keyword>
<protein>
    <recommendedName>
        <fullName evidence="4">Cation-transporting P-type ATPase C-terminal domain-containing protein</fullName>
    </recommendedName>
</protein>
<evidence type="ECO:0000256" key="3">
    <source>
        <dbReference type="SAM" id="Phobius"/>
    </source>
</evidence>